<dbReference type="GO" id="GO:0016020">
    <property type="term" value="C:membrane"/>
    <property type="evidence" value="ECO:0007669"/>
    <property type="project" value="UniProtKB-SubCell"/>
</dbReference>
<dbReference type="PANTHER" id="PTHR42837:SF2">
    <property type="entry name" value="MEMBRANE METALLOPROTEASE ARASP2, CHLOROPLASTIC-RELATED"/>
    <property type="match status" value="1"/>
</dbReference>
<comment type="subcellular location">
    <subcellularLocation>
        <location evidence="2">Membrane</location>
        <topology evidence="2">Multi-pass membrane protein</topology>
    </subcellularLocation>
</comment>
<evidence type="ECO:0000256" key="7">
    <source>
        <dbReference type="ARBA" id="ARBA00022833"/>
    </source>
</evidence>
<feature type="compositionally biased region" description="Polar residues" evidence="11">
    <location>
        <begin position="13"/>
        <end position="31"/>
    </location>
</feature>
<dbReference type="OrthoDB" id="9782003at2"/>
<accession>A0A5B8LZ56</accession>
<keyword evidence="9" id="KW-0482">Metalloprotease</keyword>
<evidence type="ECO:0000256" key="10">
    <source>
        <dbReference type="ARBA" id="ARBA00023136"/>
    </source>
</evidence>
<keyword evidence="14" id="KW-1185">Reference proteome</keyword>
<feature type="domain" description="Peptidase M50" evidence="12">
    <location>
        <begin position="132"/>
        <end position="199"/>
    </location>
</feature>
<protein>
    <submittedName>
        <fullName evidence="13">Site-2 protease family protein</fullName>
    </submittedName>
</protein>
<reference evidence="13 14" key="1">
    <citation type="submission" date="2019-07" db="EMBL/GenBank/DDBJ databases">
        <title>Full genome sequence of Humibacter sp. WJ7-1.</title>
        <authorList>
            <person name="Im W.-T."/>
        </authorList>
    </citation>
    <scope>NUCLEOTIDE SEQUENCE [LARGE SCALE GENOMIC DNA]</scope>
    <source>
        <strain evidence="13 14">WJ7-1</strain>
    </source>
</reference>
<evidence type="ECO:0000259" key="12">
    <source>
        <dbReference type="Pfam" id="PF02163"/>
    </source>
</evidence>
<comment type="cofactor">
    <cofactor evidence="1">
        <name>Zn(2+)</name>
        <dbReference type="ChEBI" id="CHEBI:29105"/>
    </cofactor>
</comment>
<keyword evidence="4 13" id="KW-0645">Protease</keyword>
<evidence type="ECO:0000256" key="9">
    <source>
        <dbReference type="ARBA" id="ARBA00023049"/>
    </source>
</evidence>
<evidence type="ECO:0000313" key="13">
    <source>
        <dbReference type="EMBL" id="QDZ13423.1"/>
    </source>
</evidence>
<keyword evidence="7" id="KW-0862">Zinc</keyword>
<comment type="similarity">
    <text evidence="3">Belongs to the peptidase M50B family.</text>
</comment>
<name>A0A5B8LZ56_9MICO</name>
<keyword evidence="8" id="KW-1133">Transmembrane helix</keyword>
<dbReference type="KEGG" id="huw:FPZ11_00025"/>
<dbReference type="Gene3D" id="2.30.42.10">
    <property type="match status" value="1"/>
</dbReference>
<dbReference type="EMBL" id="CP042305">
    <property type="protein sequence ID" value="QDZ13423.1"/>
    <property type="molecule type" value="Genomic_DNA"/>
</dbReference>
<keyword evidence="10" id="KW-0472">Membrane</keyword>
<evidence type="ECO:0000256" key="6">
    <source>
        <dbReference type="ARBA" id="ARBA00022801"/>
    </source>
</evidence>
<evidence type="ECO:0000256" key="5">
    <source>
        <dbReference type="ARBA" id="ARBA00022692"/>
    </source>
</evidence>
<dbReference type="Pfam" id="PF02163">
    <property type="entry name" value="Peptidase_M50"/>
    <property type="match status" value="1"/>
</dbReference>
<evidence type="ECO:0000313" key="14">
    <source>
        <dbReference type="Proteomes" id="UP000320216"/>
    </source>
</evidence>
<feature type="compositionally biased region" description="Basic and acidic residues" evidence="11">
    <location>
        <begin position="56"/>
        <end position="65"/>
    </location>
</feature>
<dbReference type="AlphaFoldDB" id="A0A5B8LZ56"/>
<dbReference type="SUPFAM" id="SSF50156">
    <property type="entry name" value="PDZ domain-like"/>
    <property type="match status" value="1"/>
</dbReference>
<evidence type="ECO:0000256" key="11">
    <source>
        <dbReference type="SAM" id="MobiDB-lite"/>
    </source>
</evidence>
<dbReference type="InterPro" id="IPR036034">
    <property type="entry name" value="PDZ_sf"/>
</dbReference>
<evidence type="ECO:0000256" key="4">
    <source>
        <dbReference type="ARBA" id="ARBA00022670"/>
    </source>
</evidence>
<proteinExistence type="inferred from homology"/>
<evidence type="ECO:0000256" key="2">
    <source>
        <dbReference type="ARBA" id="ARBA00004141"/>
    </source>
</evidence>
<keyword evidence="6" id="KW-0378">Hydrolase</keyword>
<evidence type="ECO:0000256" key="3">
    <source>
        <dbReference type="ARBA" id="ARBA00007931"/>
    </source>
</evidence>
<dbReference type="GO" id="GO:0004222">
    <property type="term" value="F:metalloendopeptidase activity"/>
    <property type="evidence" value="ECO:0007669"/>
    <property type="project" value="InterPro"/>
</dbReference>
<evidence type="ECO:0000256" key="8">
    <source>
        <dbReference type="ARBA" id="ARBA00022989"/>
    </source>
</evidence>
<dbReference type="InterPro" id="IPR004387">
    <property type="entry name" value="Pept_M50_Zn"/>
</dbReference>
<organism evidence="13 14">
    <name type="scientific">Humibacter ginsenosidimutans</name>
    <dbReference type="NCBI Taxonomy" id="2599293"/>
    <lineage>
        <taxon>Bacteria</taxon>
        <taxon>Bacillati</taxon>
        <taxon>Actinomycetota</taxon>
        <taxon>Actinomycetes</taxon>
        <taxon>Micrococcales</taxon>
        <taxon>Microbacteriaceae</taxon>
        <taxon>Humibacter</taxon>
    </lineage>
</organism>
<sequence length="226" mass="24825">MDAGLMSGDRVVSATTARPSRPRSQLSSAIQGSAGETVPMVVERDGEDVTLNVTPRRTETQGDRRLARRRPSRGDDRHHPPTTQFEPQSLGTAFSVTGEQPDRSPGWWPINCRSAWWGVWNAAFGSSERSASSPVGIIGVGRMAGEIADSNAYAFASKIQLVLSLLASLNLALFVFNMIPLLPLDGGHIAGAAWEWMKRGWFKLTCRGTRRRSRSTWQGSCRSRTR</sequence>
<dbReference type="PANTHER" id="PTHR42837">
    <property type="entry name" value="REGULATOR OF SIGMA-E PROTEASE RSEP"/>
    <property type="match status" value="1"/>
</dbReference>
<gene>
    <name evidence="13" type="ORF">FPZ11_00025</name>
</gene>
<keyword evidence="5" id="KW-0812">Transmembrane</keyword>
<feature type="compositionally biased region" description="Polar residues" evidence="11">
    <location>
        <begin position="81"/>
        <end position="90"/>
    </location>
</feature>
<feature type="region of interest" description="Disordered" evidence="11">
    <location>
        <begin position="1"/>
        <end position="90"/>
    </location>
</feature>
<dbReference type="InterPro" id="IPR008915">
    <property type="entry name" value="Peptidase_M50"/>
</dbReference>
<evidence type="ECO:0000256" key="1">
    <source>
        <dbReference type="ARBA" id="ARBA00001947"/>
    </source>
</evidence>
<dbReference type="Proteomes" id="UP000320216">
    <property type="component" value="Chromosome"/>
</dbReference>
<dbReference type="GO" id="GO:0006508">
    <property type="term" value="P:proteolysis"/>
    <property type="evidence" value="ECO:0007669"/>
    <property type="project" value="UniProtKB-KW"/>
</dbReference>